<dbReference type="OrthoDB" id="9801810at2"/>
<dbReference type="AlphaFoldDB" id="A0A415DYT3"/>
<accession>A0A415DYT3</accession>
<proteinExistence type="predicted"/>
<reference evidence="1 2" key="1">
    <citation type="submission" date="2018-08" db="EMBL/GenBank/DDBJ databases">
        <title>A genome reference for cultivated species of the human gut microbiota.</title>
        <authorList>
            <person name="Zou Y."/>
            <person name="Xue W."/>
            <person name="Luo G."/>
        </authorList>
    </citation>
    <scope>NUCLEOTIDE SEQUENCE [LARGE SCALE GENOMIC DNA]</scope>
    <source>
        <strain evidence="1 2">AM07-24</strain>
    </source>
</reference>
<evidence type="ECO:0000313" key="1">
    <source>
        <dbReference type="EMBL" id="RHJ85970.1"/>
    </source>
</evidence>
<evidence type="ECO:0000313" key="2">
    <source>
        <dbReference type="Proteomes" id="UP000284841"/>
    </source>
</evidence>
<dbReference type="RefSeq" id="WP_118336112.1">
    <property type="nucleotide sequence ID" value="NZ_AP025567.1"/>
</dbReference>
<dbReference type="EMBL" id="QRMS01000004">
    <property type="protein sequence ID" value="RHJ85970.1"/>
    <property type="molecule type" value="Genomic_DNA"/>
</dbReference>
<keyword evidence="2" id="KW-1185">Reference proteome</keyword>
<protein>
    <submittedName>
        <fullName evidence="1">Uncharacterized protein</fullName>
    </submittedName>
</protein>
<dbReference type="Proteomes" id="UP000284841">
    <property type="component" value="Unassembled WGS sequence"/>
</dbReference>
<comment type="caution">
    <text evidence="1">The sequence shown here is derived from an EMBL/GenBank/DDBJ whole genome shotgun (WGS) entry which is preliminary data.</text>
</comment>
<organism evidence="1 2">
    <name type="scientific">Emergencia timonensis</name>
    <dbReference type="NCBI Taxonomy" id="1776384"/>
    <lineage>
        <taxon>Bacteria</taxon>
        <taxon>Bacillati</taxon>
        <taxon>Bacillota</taxon>
        <taxon>Clostridia</taxon>
        <taxon>Peptostreptococcales</taxon>
        <taxon>Anaerovoracaceae</taxon>
        <taxon>Emergencia</taxon>
    </lineage>
</organism>
<sequence length="96" mass="11427">MNSFMKLLKDETAITEMMRNPYGEKIELDLNGTHTYKQRYGQLMLDYNAKTLKRTEKTYHDDSPEYIQKKLPDSYKDLPARCYSDPLYENHVLQAQ</sequence>
<name>A0A415DYT3_9FIRM</name>
<gene>
    <name evidence="1" type="ORF">DW099_14100</name>
</gene>